<dbReference type="CDD" id="cd21176">
    <property type="entry name" value="LPMO_auxiliary-like"/>
    <property type="match status" value="1"/>
</dbReference>
<gene>
    <name evidence="12" type="ORF">BON22_4156</name>
    <name evidence="11" type="ORF">CYFA0S_08e03224g</name>
</gene>
<protein>
    <submittedName>
        <fullName evidence="11">CYFA0S08e03224g1_1</fullName>
    </submittedName>
</protein>
<proteinExistence type="predicted"/>
<dbReference type="STRING" id="36022.A0A061AWQ3"/>
<feature type="signal peptide" evidence="9">
    <location>
        <begin position="1"/>
        <end position="17"/>
    </location>
</feature>
<evidence type="ECO:0000256" key="9">
    <source>
        <dbReference type="SAM" id="SignalP"/>
    </source>
</evidence>
<keyword evidence="13" id="KW-1185">Reference proteome</keyword>
<dbReference type="Proteomes" id="UP000189513">
    <property type="component" value="Unassembled WGS sequence"/>
</dbReference>
<evidence type="ECO:0000256" key="1">
    <source>
        <dbReference type="ARBA" id="ARBA00004609"/>
    </source>
</evidence>
<reference evidence="12" key="3">
    <citation type="submission" date="2017-01" db="EMBL/GenBank/DDBJ databases">
        <authorList>
            <person name="Mah S.A."/>
            <person name="Swanson W.J."/>
            <person name="Moy G.W."/>
            <person name="Vacquier V.D."/>
        </authorList>
    </citation>
    <scope>NUCLEOTIDE SEQUENCE [LARGE SCALE GENOMIC DNA]</scope>
    <source>
        <strain evidence="12">65</strain>
    </source>
</reference>
<evidence type="ECO:0000313" key="11">
    <source>
        <dbReference type="EMBL" id="CDR42066.1"/>
    </source>
</evidence>
<dbReference type="VEuPathDB" id="FungiDB:BON22_4156"/>
<keyword evidence="4 9" id="KW-0732">Signal</keyword>
<reference evidence="13" key="2">
    <citation type="journal article" date="2017" name="Genome Announc.">
        <title>Genome sequences of Cyberlindnera fabianii 65, Pichia kudriavzevii 129, and Saccharomyces cerevisiae 131 isolated from fermented masau fruits in Zimbabwe.</title>
        <authorList>
            <person name="van Rijswijck I.M.H."/>
            <person name="Derks M.F.L."/>
            <person name="Abee T."/>
            <person name="de Ridder D."/>
            <person name="Smid E.J."/>
        </authorList>
    </citation>
    <scope>NUCLEOTIDE SEQUENCE [LARGE SCALE GENOMIC DNA]</scope>
    <source>
        <strain evidence="13">65</strain>
    </source>
</reference>
<keyword evidence="6" id="KW-0325">Glycoprotein</keyword>
<dbReference type="OMA" id="DNIAPCG"/>
<dbReference type="EMBL" id="LK052893">
    <property type="protein sequence ID" value="CDR42066.1"/>
    <property type="molecule type" value="Genomic_DNA"/>
</dbReference>
<evidence type="ECO:0000256" key="7">
    <source>
        <dbReference type="ARBA" id="ARBA00023288"/>
    </source>
</evidence>
<feature type="region of interest" description="Disordered" evidence="8">
    <location>
        <begin position="236"/>
        <end position="256"/>
    </location>
</feature>
<evidence type="ECO:0000256" key="8">
    <source>
        <dbReference type="SAM" id="MobiDB-lite"/>
    </source>
</evidence>
<organism evidence="11">
    <name type="scientific">Cyberlindnera fabianii</name>
    <name type="common">Yeast</name>
    <name type="synonym">Hansenula fabianii</name>
    <dbReference type="NCBI Taxonomy" id="36022"/>
    <lineage>
        <taxon>Eukaryota</taxon>
        <taxon>Fungi</taxon>
        <taxon>Dikarya</taxon>
        <taxon>Ascomycota</taxon>
        <taxon>Saccharomycotina</taxon>
        <taxon>Saccharomycetes</taxon>
        <taxon>Phaffomycetales</taxon>
        <taxon>Phaffomycetaceae</taxon>
        <taxon>Cyberlindnera</taxon>
    </lineage>
</organism>
<evidence type="ECO:0000259" key="10">
    <source>
        <dbReference type="Pfam" id="PF20238"/>
    </source>
</evidence>
<name>A0A061AWQ3_CYBFA</name>
<keyword evidence="2" id="KW-1003">Cell membrane</keyword>
<dbReference type="Pfam" id="PF20238">
    <property type="entry name" value="BIM1-like_dom"/>
    <property type="match status" value="1"/>
</dbReference>
<feature type="domain" description="Copper acquisition factor BIM1-like" evidence="10">
    <location>
        <begin position="41"/>
        <end position="200"/>
    </location>
</feature>
<accession>A0A061AWQ3</accession>
<keyword evidence="3" id="KW-0336">GPI-anchor</keyword>
<dbReference type="GO" id="GO:0098552">
    <property type="term" value="C:side of membrane"/>
    <property type="evidence" value="ECO:0007669"/>
    <property type="project" value="UniProtKB-KW"/>
</dbReference>
<dbReference type="AlphaFoldDB" id="A0A061AWQ3"/>
<sequence length="288" mass="30121">MFYAPLTALAFAGYAAASPVAVPVAVPVADTKHGSSYANSMGPVTFLYPEVRQWSADADNTAPCGSYAAIGNRSDFPLDDGFVAFIAKYISYKVKLSISYNENPTSQSDFDEWYNGNVTSELHIGHTCFHMPDQPNSINAGDVATIQAIYINDDEDAVGTDGQPIESEFNETFYVCSDIKFVEESVFDLTDFALSCFNATNDNYYEISSIDTEASVTYDSEQASEVSAARASAGITSSSSSTSSATATSSSSASSSAASSSSSGIAAAMGAPSVGIFGAFALAIPALI</sequence>
<evidence type="ECO:0000313" key="12">
    <source>
        <dbReference type="EMBL" id="ONH65974.1"/>
    </source>
</evidence>
<evidence type="ECO:0000256" key="6">
    <source>
        <dbReference type="ARBA" id="ARBA00023180"/>
    </source>
</evidence>
<dbReference type="PANTHER" id="PTHR34992">
    <property type="entry name" value="HYPHAL ANASTAMOSIS-7 PROTEIN"/>
    <property type="match status" value="1"/>
</dbReference>
<dbReference type="OrthoDB" id="2587363at2759"/>
<evidence type="ECO:0000256" key="4">
    <source>
        <dbReference type="ARBA" id="ARBA00022729"/>
    </source>
</evidence>
<dbReference type="PANTHER" id="PTHR34992:SF5">
    <property type="entry name" value="ANCHORED PROTEIN, PUTATIVE (AFU_ORTHOLOGUE AFUA_6G02800)-RELATED"/>
    <property type="match status" value="1"/>
</dbReference>
<reference evidence="11" key="1">
    <citation type="journal article" date="2014" name="Genome Announc.">
        <title>Genome sequence of the yeast Cyberlindnera fabianii (Hansenula fabianii).</title>
        <authorList>
            <person name="Freel K.C."/>
            <person name="Sarilar V."/>
            <person name="Neuveglise C."/>
            <person name="Devillers H."/>
            <person name="Friedrich A."/>
            <person name="Schacherer J."/>
        </authorList>
    </citation>
    <scope>NUCLEOTIDE SEQUENCE</scope>
    <source>
        <strain evidence="11">YJS4271</strain>
    </source>
</reference>
<evidence type="ECO:0000256" key="5">
    <source>
        <dbReference type="ARBA" id="ARBA00023136"/>
    </source>
</evidence>
<dbReference type="EMBL" id="MPUK01000009">
    <property type="protein sequence ID" value="ONH65974.1"/>
    <property type="molecule type" value="Genomic_DNA"/>
</dbReference>
<dbReference type="GO" id="GO:0005886">
    <property type="term" value="C:plasma membrane"/>
    <property type="evidence" value="ECO:0007669"/>
    <property type="project" value="UniProtKB-SubCell"/>
</dbReference>
<dbReference type="InterPro" id="IPR046530">
    <property type="entry name" value="BIM1-like_dom"/>
</dbReference>
<evidence type="ECO:0000256" key="2">
    <source>
        <dbReference type="ARBA" id="ARBA00022475"/>
    </source>
</evidence>
<keyword evidence="5" id="KW-0472">Membrane</keyword>
<evidence type="ECO:0000313" key="13">
    <source>
        <dbReference type="Proteomes" id="UP000189513"/>
    </source>
</evidence>
<evidence type="ECO:0000256" key="3">
    <source>
        <dbReference type="ARBA" id="ARBA00022622"/>
    </source>
</evidence>
<keyword evidence="7" id="KW-0449">Lipoprotein</keyword>
<dbReference type="InterPro" id="IPR046936">
    <property type="entry name" value="BIM1-like"/>
</dbReference>
<feature type="chain" id="PRO_5015026822" evidence="9">
    <location>
        <begin position="18"/>
        <end position="288"/>
    </location>
</feature>
<comment type="subcellular location">
    <subcellularLocation>
        <location evidence="1">Cell membrane</location>
        <topology evidence="1">Lipid-anchor</topology>
        <topology evidence="1">GPI-anchor</topology>
    </subcellularLocation>
</comment>